<comment type="function">
    <text evidence="3">Positive regulator of sigma-B activity. Non-phosphorylated RsbV binds to RsbW, preventing its association with sigma-B. When phosphorylated, releases RsbW, which is then free to complex with and inactivate sigma-B.</text>
</comment>
<evidence type="ECO:0000259" key="5">
    <source>
        <dbReference type="PROSITE" id="PS50801"/>
    </source>
</evidence>
<organism evidence="6 7">
    <name type="scientific">Nosocomiicoccus massiliensis</name>
    <dbReference type="NCBI Taxonomy" id="1232430"/>
    <lineage>
        <taxon>Bacteria</taxon>
        <taxon>Bacillati</taxon>
        <taxon>Bacillota</taxon>
        <taxon>Bacilli</taxon>
        <taxon>Bacillales</taxon>
        <taxon>Staphylococcaceae</taxon>
        <taxon>Nosocomiicoccus</taxon>
    </lineage>
</organism>
<evidence type="ECO:0000313" key="7">
    <source>
        <dbReference type="Proteomes" id="UP000243626"/>
    </source>
</evidence>
<name>A0AAF1BMM0_9STAP</name>
<dbReference type="Proteomes" id="UP000243626">
    <property type="component" value="Chromosome"/>
</dbReference>
<dbReference type="Pfam" id="PF01740">
    <property type="entry name" value="STAS"/>
    <property type="match status" value="1"/>
</dbReference>
<reference evidence="7" key="1">
    <citation type="submission" date="2017-09" db="EMBL/GenBank/DDBJ databases">
        <title>Bacterial strain isolated from the female urinary microbiota.</title>
        <authorList>
            <person name="Thomas-White K."/>
            <person name="Kumar N."/>
            <person name="Forster S."/>
            <person name="Putonti C."/>
            <person name="Lawley T."/>
            <person name="Wolfe A.J."/>
        </authorList>
    </citation>
    <scope>NUCLEOTIDE SEQUENCE [LARGE SCALE GENOMIC DNA]</scope>
    <source>
        <strain evidence="7">UMB0959</strain>
    </source>
</reference>
<evidence type="ECO:0000256" key="2">
    <source>
        <dbReference type="ARBA" id="ARBA00022553"/>
    </source>
</evidence>
<dbReference type="KEGG" id="nmy:CJ229_004530"/>
<gene>
    <name evidence="6" type="ORF">CJ229_004530</name>
</gene>
<dbReference type="CDD" id="cd07043">
    <property type="entry name" value="STAS_anti-anti-sigma_factors"/>
    <property type="match status" value="1"/>
</dbReference>
<evidence type="ECO:0000256" key="3">
    <source>
        <dbReference type="ARBA" id="ARBA00024670"/>
    </source>
</evidence>
<dbReference type="AlphaFoldDB" id="A0AAF1BMM0"/>
<sequence length="110" mass="12263">MNIKIEVKEAQEVFYVKVGGELDIYTVPELKKVFNPIVSEGTHNLHVDLSDLTYMDSTGLGLFVGTLKDLNQYNNELRISGANDRVMKLFEITGLSDLIQITQSGANVDE</sequence>
<dbReference type="InterPro" id="IPR003658">
    <property type="entry name" value="Anti-sigma_ant"/>
</dbReference>
<comment type="similarity">
    <text evidence="1 4">Belongs to the anti-sigma-factor antagonist family.</text>
</comment>
<dbReference type="Gene3D" id="3.30.750.24">
    <property type="entry name" value="STAS domain"/>
    <property type="match status" value="1"/>
</dbReference>
<dbReference type="PROSITE" id="PS50801">
    <property type="entry name" value="STAS"/>
    <property type="match status" value="1"/>
</dbReference>
<dbReference type="InterPro" id="IPR002645">
    <property type="entry name" value="STAS_dom"/>
</dbReference>
<evidence type="ECO:0000256" key="4">
    <source>
        <dbReference type="RuleBase" id="RU003749"/>
    </source>
</evidence>
<dbReference type="InterPro" id="IPR036513">
    <property type="entry name" value="STAS_dom_sf"/>
</dbReference>
<dbReference type="PANTHER" id="PTHR33495">
    <property type="entry name" value="ANTI-SIGMA FACTOR ANTAGONIST TM_1081-RELATED-RELATED"/>
    <property type="match status" value="1"/>
</dbReference>
<dbReference type="RefSeq" id="WP_068128511.1">
    <property type="nucleotide sequence ID" value="NZ_CP136964.1"/>
</dbReference>
<dbReference type="SUPFAM" id="SSF52091">
    <property type="entry name" value="SpoIIaa-like"/>
    <property type="match status" value="1"/>
</dbReference>
<keyword evidence="7" id="KW-1185">Reference proteome</keyword>
<dbReference type="GO" id="GO:0043856">
    <property type="term" value="F:anti-sigma factor antagonist activity"/>
    <property type="evidence" value="ECO:0007669"/>
    <property type="project" value="InterPro"/>
</dbReference>
<feature type="domain" description="STAS" evidence="5">
    <location>
        <begin position="3"/>
        <end position="110"/>
    </location>
</feature>
<accession>A0AAF1BMM0</accession>
<protein>
    <recommendedName>
        <fullName evidence="4">Anti-sigma factor antagonist</fullName>
    </recommendedName>
</protein>
<evidence type="ECO:0000313" key="6">
    <source>
        <dbReference type="EMBL" id="WOS95375.1"/>
    </source>
</evidence>
<proteinExistence type="inferred from homology"/>
<evidence type="ECO:0000256" key="1">
    <source>
        <dbReference type="ARBA" id="ARBA00009013"/>
    </source>
</evidence>
<dbReference type="NCBIfam" id="TIGR00377">
    <property type="entry name" value="ant_ant_sig"/>
    <property type="match status" value="1"/>
</dbReference>
<dbReference type="EMBL" id="CP136964">
    <property type="protein sequence ID" value="WOS95375.1"/>
    <property type="molecule type" value="Genomic_DNA"/>
</dbReference>
<keyword evidence="2" id="KW-0597">Phosphoprotein</keyword>
<dbReference type="PANTHER" id="PTHR33495:SF9">
    <property type="entry name" value="ANTI-SIGMA-B FACTOR ANTAGONIST"/>
    <property type="match status" value="1"/>
</dbReference>